<protein>
    <recommendedName>
        <fullName evidence="1">SEFIR domain-containing protein</fullName>
    </recommendedName>
</protein>
<dbReference type="Gene3D" id="1.10.10.1770">
    <property type="entry name" value="Gun4-like"/>
    <property type="match status" value="1"/>
</dbReference>
<dbReference type="PANTHER" id="PTHR34800:SF1">
    <property type="entry name" value="TETRAPYRROLE-BINDING PROTEIN, CHLOROPLASTIC"/>
    <property type="match status" value="1"/>
</dbReference>
<dbReference type="PANTHER" id="PTHR34800">
    <property type="entry name" value="TETRAPYRROLE-BINDING PROTEIN, CHLOROPLASTIC"/>
    <property type="match status" value="1"/>
</dbReference>
<dbReference type="PROSITE" id="PS51534">
    <property type="entry name" value="SEFIR"/>
    <property type="match status" value="2"/>
</dbReference>
<evidence type="ECO:0000313" key="2">
    <source>
        <dbReference type="EMBL" id="NMG19584.1"/>
    </source>
</evidence>
<dbReference type="SUPFAM" id="SSF52200">
    <property type="entry name" value="Toll/Interleukin receptor TIR domain"/>
    <property type="match status" value="1"/>
</dbReference>
<evidence type="ECO:0000313" key="3">
    <source>
        <dbReference type="Proteomes" id="UP000718564"/>
    </source>
</evidence>
<dbReference type="Proteomes" id="UP000718564">
    <property type="component" value="Unassembled WGS sequence"/>
</dbReference>
<dbReference type="InterPro" id="IPR013568">
    <property type="entry name" value="SEFIR_dom"/>
</dbReference>
<reference evidence="2 3" key="1">
    <citation type="submission" date="2018-06" db="EMBL/GenBank/DDBJ databases">
        <title>Comparative genomics of Brasilonema spp. strains.</title>
        <authorList>
            <person name="Alvarenga D.O."/>
            <person name="Fiore M.F."/>
            <person name="Varani A.M."/>
        </authorList>
    </citation>
    <scope>NUCLEOTIDE SEQUENCE [LARGE SCALE GENOMIC DNA]</scope>
    <source>
        <strain evidence="2 3">SPC951</strain>
    </source>
</reference>
<name>A0ABX1P5F5_9CYAN</name>
<dbReference type="CDD" id="cd16383">
    <property type="entry name" value="GUN4"/>
    <property type="match status" value="1"/>
</dbReference>
<dbReference type="Gene3D" id="1.25.40.620">
    <property type="match status" value="1"/>
</dbReference>
<sequence length="651" mass="75967">MTEQIQTPPPPKVFISYSWDSDEHKNRVLGLANSLKNYGIDSKIDRYQQSPREGWYRWMMNQIEESDFVLVVCTDKYNLRYQNKEKRGQGRGATWEGGLIIADLYEAQGMNDKFIPILLSPEYEKDIPSSLKTYTVYRLFDPKDDPKIPGGFQELYRRLMDQPECEEPKLGKPIILPPIQPAISNVGGDGEIIKYEDPDNTQKTEQIQTATKVFISYSWDSDDHKENVLKLANTLRAVWGIEADIDRYVRAEPPYTPVKGWDLWMSERIKWAEFVLIIFTETYQRRFEGNEEPEKGLGVSWEGTIIRNDLYNAQLRDTKFIPVVFSQSDLDYVSSVLNPRDKYILTDDKSFTELCYRLRKQKTIIKPEIKGGPLPLPSDPVLFSPQKPPVKSLEQQQTPEIEYRKKVEEYANGVSLSEPYDDIDEIHKTILETIGLDTDKAKAIEDDILQSRRQRHEIYKKNLQKYQNLLMKNLEKEGFFSDDILSNLKQLQNNLGLIDKDTEELLLYAQLEYSLKKGSWIEADETTTNLLLKVANVKQNYFNVTDFRKIPCKDIRKIDELWTQYSKGNFGYSAQIDIWQQVNGELLDFFVALDWGYKEDHRFVYTENFKYNIRNHPKGHRPVSVLWEGGTHETRQAYINRIQQCCTGLVP</sequence>
<dbReference type="Pfam" id="PF05419">
    <property type="entry name" value="GUN4"/>
    <property type="match status" value="1"/>
</dbReference>
<dbReference type="Pfam" id="PF08357">
    <property type="entry name" value="SEFIR"/>
    <property type="match status" value="2"/>
</dbReference>
<dbReference type="InterPro" id="IPR035897">
    <property type="entry name" value="Toll_tir_struct_dom_sf"/>
</dbReference>
<gene>
    <name evidence="2" type="ORF">DP116_08960</name>
</gene>
<proteinExistence type="predicted"/>
<keyword evidence="3" id="KW-1185">Reference proteome</keyword>
<accession>A0ABX1P5F5</accession>
<dbReference type="RefSeq" id="WP_169154855.1">
    <property type="nucleotide sequence ID" value="NZ_CAWPJE010000009.1"/>
</dbReference>
<dbReference type="EMBL" id="QMEB01000050">
    <property type="protein sequence ID" value="NMG19584.1"/>
    <property type="molecule type" value="Genomic_DNA"/>
</dbReference>
<dbReference type="InterPro" id="IPR008629">
    <property type="entry name" value="GUN4-like"/>
</dbReference>
<organism evidence="2 3">
    <name type="scientific">Brasilonema bromeliae SPC951</name>
    <dbReference type="NCBI Taxonomy" id="385972"/>
    <lineage>
        <taxon>Bacteria</taxon>
        <taxon>Bacillati</taxon>
        <taxon>Cyanobacteriota</taxon>
        <taxon>Cyanophyceae</taxon>
        <taxon>Nostocales</taxon>
        <taxon>Scytonemataceae</taxon>
        <taxon>Brasilonema</taxon>
        <taxon>Bromeliae group (in: Brasilonema)</taxon>
    </lineage>
</organism>
<feature type="domain" description="SEFIR" evidence="1">
    <location>
        <begin position="210"/>
        <end position="354"/>
    </location>
</feature>
<feature type="domain" description="SEFIR" evidence="1">
    <location>
        <begin position="10"/>
        <end position="157"/>
    </location>
</feature>
<dbReference type="SUPFAM" id="SSF140869">
    <property type="entry name" value="GUN4-like"/>
    <property type="match status" value="1"/>
</dbReference>
<evidence type="ECO:0000259" key="1">
    <source>
        <dbReference type="PROSITE" id="PS51534"/>
    </source>
</evidence>
<dbReference type="Gene3D" id="3.40.50.11530">
    <property type="match status" value="2"/>
</dbReference>
<dbReference type="InterPro" id="IPR037215">
    <property type="entry name" value="GUN4-like_sf"/>
</dbReference>
<comment type="caution">
    <text evidence="2">The sequence shown here is derived from an EMBL/GenBank/DDBJ whole genome shotgun (WGS) entry which is preliminary data.</text>
</comment>